<protein>
    <recommendedName>
        <fullName evidence="4">PH domain-containing protein</fullName>
    </recommendedName>
</protein>
<evidence type="ECO:0000313" key="3">
    <source>
        <dbReference type="Proteomes" id="UP001161389"/>
    </source>
</evidence>
<name>A0AA37W5W7_9GAMM</name>
<feature type="transmembrane region" description="Helical" evidence="1">
    <location>
        <begin position="42"/>
        <end position="62"/>
    </location>
</feature>
<dbReference type="AlphaFoldDB" id="A0AA37W5W7"/>
<dbReference type="RefSeq" id="WP_284381104.1">
    <property type="nucleotide sequence ID" value="NZ_BSNM01000013.1"/>
</dbReference>
<keyword evidence="3" id="KW-1185">Reference proteome</keyword>
<reference evidence="2" key="2">
    <citation type="submission" date="2023-01" db="EMBL/GenBank/DDBJ databases">
        <title>Draft genome sequence of Litoribrevibacter albus strain NBRC 110071.</title>
        <authorList>
            <person name="Sun Q."/>
            <person name="Mori K."/>
        </authorList>
    </citation>
    <scope>NUCLEOTIDE SEQUENCE</scope>
    <source>
        <strain evidence="2">NBRC 110071</strain>
    </source>
</reference>
<keyword evidence="1" id="KW-0472">Membrane</keyword>
<evidence type="ECO:0000256" key="1">
    <source>
        <dbReference type="SAM" id="Phobius"/>
    </source>
</evidence>
<keyword evidence="1" id="KW-1133">Transmembrane helix</keyword>
<dbReference type="EMBL" id="BSNM01000013">
    <property type="protein sequence ID" value="GLQ31482.1"/>
    <property type="molecule type" value="Genomic_DNA"/>
</dbReference>
<feature type="transmembrane region" description="Helical" evidence="1">
    <location>
        <begin position="74"/>
        <end position="95"/>
    </location>
</feature>
<reference evidence="2" key="1">
    <citation type="journal article" date="2014" name="Int. J. Syst. Evol. Microbiol.">
        <title>Complete genome sequence of Corynebacterium casei LMG S-19264T (=DSM 44701T), isolated from a smear-ripened cheese.</title>
        <authorList>
            <consortium name="US DOE Joint Genome Institute (JGI-PGF)"/>
            <person name="Walter F."/>
            <person name="Albersmeier A."/>
            <person name="Kalinowski J."/>
            <person name="Ruckert C."/>
        </authorList>
    </citation>
    <scope>NUCLEOTIDE SEQUENCE</scope>
    <source>
        <strain evidence="2">NBRC 110071</strain>
    </source>
</reference>
<evidence type="ECO:0000313" key="2">
    <source>
        <dbReference type="EMBL" id="GLQ31482.1"/>
    </source>
</evidence>
<dbReference type="Proteomes" id="UP001161389">
    <property type="component" value="Unassembled WGS sequence"/>
</dbReference>
<evidence type="ECO:0008006" key="4">
    <source>
        <dbReference type="Google" id="ProtNLM"/>
    </source>
</evidence>
<proteinExistence type="predicted"/>
<accession>A0AA37W5W7</accession>
<keyword evidence="1" id="KW-0812">Transmembrane</keyword>
<sequence length="194" mass="22158">MNDETAQLMEEVDTENQKSVSYDDETVIWEGRPSQWVNLGTFLWWGVFFIGSAVSLFLWGAGLNDGYSTLINEAVYWVCYGLMGLSITSILYAYLSVHYEHTVITRNKIKEAKGITSIFRQELFCEISDIKDINSPPAGLLGLVGLSTLVIETNDDDQPIIKIRAIKNRDQLIEKLLPIWRKLKIERKGYFGDR</sequence>
<organism evidence="2 3">
    <name type="scientific">Litoribrevibacter albus</name>
    <dbReference type="NCBI Taxonomy" id="1473156"/>
    <lineage>
        <taxon>Bacteria</taxon>
        <taxon>Pseudomonadati</taxon>
        <taxon>Pseudomonadota</taxon>
        <taxon>Gammaproteobacteria</taxon>
        <taxon>Oceanospirillales</taxon>
        <taxon>Oceanospirillaceae</taxon>
        <taxon>Litoribrevibacter</taxon>
    </lineage>
</organism>
<gene>
    <name evidence="2" type="ORF">GCM10007876_19610</name>
</gene>
<comment type="caution">
    <text evidence="2">The sequence shown here is derived from an EMBL/GenBank/DDBJ whole genome shotgun (WGS) entry which is preliminary data.</text>
</comment>